<protein>
    <submittedName>
        <fullName evidence="1">Uncharacterized protein</fullName>
    </submittedName>
</protein>
<gene>
    <name evidence="1" type="ORF">FA95DRAFT_1290104</name>
</gene>
<proteinExistence type="predicted"/>
<organism evidence="1 2">
    <name type="scientific">Auriscalpium vulgare</name>
    <dbReference type="NCBI Taxonomy" id="40419"/>
    <lineage>
        <taxon>Eukaryota</taxon>
        <taxon>Fungi</taxon>
        <taxon>Dikarya</taxon>
        <taxon>Basidiomycota</taxon>
        <taxon>Agaricomycotina</taxon>
        <taxon>Agaricomycetes</taxon>
        <taxon>Russulales</taxon>
        <taxon>Auriscalpiaceae</taxon>
        <taxon>Auriscalpium</taxon>
    </lineage>
</organism>
<reference evidence="1" key="2">
    <citation type="journal article" date="2022" name="New Phytol.">
        <title>Evolutionary transition to the ectomycorrhizal habit in the genomes of a hyperdiverse lineage of mushroom-forming fungi.</title>
        <authorList>
            <person name="Looney B."/>
            <person name="Miyauchi S."/>
            <person name="Morin E."/>
            <person name="Drula E."/>
            <person name="Courty P.E."/>
            <person name="Kohler A."/>
            <person name="Kuo A."/>
            <person name="LaButti K."/>
            <person name="Pangilinan J."/>
            <person name="Lipzen A."/>
            <person name="Riley R."/>
            <person name="Andreopoulos W."/>
            <person name="He G."/>
            <person name="Johnson J."/>
            <person name="Nolan M."/>
            <person name="Tritt A."/>
            <person name="Barry K.W."/>
            <person name="Grigoriev I.V."/>
            <person name="Nagy L.G."/>
            <person name="Hibbett D."/>
            <person name="Henrissat B."/>
            <person name="Matheny P.B."/>
            <person name="Labbe J."/>
            <person name="Martin F.M."/>
        </authorList>
    </citation>
    <scope>NUCLEOTIDE SEQUENCE</scope>
    <source>
        <strain evidence="1">FP105234-sp</strain>
    </source>
</reference>
<dbReference type="EMBL" id="MU276590">
    <property type="protein sequence ID" value="KAI0038112.1"/>
    <property type="molecule type" value="Genomic_DNA"/>
</dbReference>
<reference evidence="1" key="1">
    <citation type="submission" date="2021-02" db="EMBL/GenBank/DDBJ databases">
        <authorList>
            <consortium name="DOE Joint Genome Institute"/>
            <person name="Ahrendt S."/>
            <person name="Looney B.P."/>
            <person name="Miyauchi S."/>
            <person name="Morin E."/>
            <person name="Drula E."/>
            <person name="Courty P.E."/>
            <person name="Chicoki N."/>
            <person name="Fauchery L."/>
            <person name="Kohler A."/>
            <person name="Kuo A."/>
            <person name="Labutti K."/>
            <person name="Pangilinan J."/>
            <person name="Lipzen A."/>
            <person name="Riley R."/>
            <person name="Andreopoulos W."/>
            <person name="He G."/>
            <person name="Johnson J."/>
            <person name="Barry K.W."/>
            <person name="Grigoriev I.V."/>
            <person name="Nagy L."/>
            <person name="Hibbett D."/>
            <person name="Henrissat B."/>
            <person name="Matheny P.B."/>
            <person name="Labbe J."/>
            <person name="Martin F."/>
        </authorList>
    </citation>
    <scope>NUCLEOTIDE SEQUENCE</scope>
    <source>
        <strain evidence="1">FP105234-sp</strain>
    </source>
</reference>
<keyword evidence="2" id="KW-1185">Reference proteome</keyword>
<dbReference type="Proteomes" id="UP000814033">
    <property type="component" value="Unassembled WGS sequence"/>
</dbReference>
<accession>A0ACB8R2M4</accession>
<comment type="caution">
    <text evidence="1">The sequence shown here is derived from an EMBL/GenBank/DDBJ whole genome shotgun (WGS) entry which is preliminary data.</text>
</comment>
<evidence type="ECO:0000313" key="2">
    <source>
        <dbReference type="Proteomes" id="UP000814033"/>
    </source>
</evidence>
<sequence>MPCPQDCMHRYVVRSNFRESFSPFTSSQSNVIALREQPNSPSMSKAYSHLDRDAYALHYQLRAAGSPVSHCNSTLPGYKHDIGGVRATLFPICVRMTSRRCACFIWSVVRNFILIVHSLSSTSVRLAKFVRKLFASPEETLALTPTRIVSSIIVAFPSLNSNRYMTDCGASRKCTMQ</sequence>
<name>A0ACB8R2M4_9AGAM</name>
<evidence type="ECO:0000313" key="1">
    <source>
        <dbReference type="EMBL" id="KAI0038112.1"/>
    </source>
</evidence>